<dbReference type="AlphaFoldDB" id="A0A921SX01"/>
<gene>
    <name evidence="4" type="ORF">K8V81_06790</name>
</gene>
<evidence type="ECO:0000313" key="4">
    <source>
        <dbReference type="EMBL" id="HJG91415.1"/>
    </source>
</evidence>
<comment type="caution">
    <text evidence="4">The sequence shown here is derived from an EMBL/GenBank/DDBJ whole genome shotgun (WGS) entry which is preliminary data.</text>
</comment>
<proteinExistence type="predicted"/>
<dbReference type="InterPro" id="IPR036676">
    <property type="entry name" value="PurM-like_C_sf"/>
</dbReference>
<dbReference type="InterPro" id="IPR010918">
    <property type="entry name" value="PurM-like_C_dom"/>
</dbReference>
<evidence type="ECO:0000259" key="3">
    <source>
        <dbReference type="Pfam" id="PF02769"/>
    </source>
</evidence>
<dbReference type="InterPro" id="IPR016188">
    <property type="entry name" value="PurM-like_N"/>
</dbReference>
<dbReference type="Pfam" id="PF02769">
    <property type="entry name" value="AIRS_C"/>
    <property type="match status" value="1"/>
</dbReference>
<dbReference type="Pfam" id="PF00586">
    <property type="entry name" value="AIRS"/>
    <property type="match status" value="1"/>
</dbReference>
<evidence type="ECO:0000256" key="1">
    <source>
        <dbReference type="ARBA" id="ARBA00022490"/>
    </source>
</evidence>
<dbReference type="InterPro" id="IPR010074">
    <property type="entry name" value="PRibForGlyAmidine_synth_PurL"/>
</dbReference>
<dbReference type="GO" id="GO:0006189">
    <property type="term" value="P:'de novo' IMP biosynthetic process"/>
    <property type="evidence" value="ECO:0007669"/>
    <property type="project" value="InterPro"/>
</dbReference>
<evidence type="ECO:0000259" key="2">
    <source>
        <dbReference type="Pfam" id="PF00586"/>
    </source>
</evidence>
<protein>
    <submittedName>
        <fullName evidence="4">Phosphoribosylformylglycinamidine synthase II</fullName>
    </submittedName>
</protein>
<feature type="non-terminal residue" evidence="4">
    <location>
        <position position="1"/>
    </location>
</feature>
<dbReference type="Gene3D" id="3.30.1330.10">
    <property type="entry name" value="PurM-like, N-terminal domain"/>
    <property type="match status" value="1"/>
</dbReference>
<dbReference type="Proteomes" id="UP000742460">
    <property type="component" value="Unassembled WGS sequence"/>
</dbReference>
<dbReference type="PANTHER" id="PTHR43555">
    <property type="entry name" value="PHOSPHORIBOSYLFORMYLGLYCINAMIDINE SYNTHASE SUBUNIT PURL"/>
    <property type="match status" value="1"/>
</dbReference>
<dbReference type="GO" id="GO:0004642">
    <property type="term" value="F:phosphoribosylformylglycinamidine synthase activity"/>
    <property type="evidence" value="ECO:0007669"/>
    <property type="project" value="InterPro"/>
</dbReference>
<feature type="domain" description="PurM-like C-terminal" evidence="3">
    <location>
        <begin position="89"/>
        <end position="227"/>
    </location>
</feature>
<accession>A0A921SX01</accession>
<name>A0A921SX01_9MICO</name>
<dbReference type="CDD" id="cd02204">
    <property type="entry name" value="PurL_repeat2"/>
    <property type="match status" value="1"/>
</dbReference>
<dbReference type="SUPFAM" id="SSF56042">
    <property type="entry name" value="PurM C-terminal domain-like"/>
    <property type="match status" value="1"/>
</dbReference>
<sequence>AVPLAITDCLNFGSPEDPGPMWQLVEAIGGLAEACETLEVPVTGGNVSLYNSTGEPGLIDSAIHPTPVVGVLGVFDDVARRVPSGWQGEGESVLLLGTTREELSGSAWADVAHQHLGGLPPRADLEAERALATVLIGSAAEQLGSAAHDLSEGGLAQALVEAVARFGVGAQISLTALTERDGVDAATALFSESQARALVAVPAEHEERLTALAAEHGVPVLRLGTTGGNALEIDGVGSFAVGELRDLREGTLPRYFG</sequence>
<organism evidence="4 5">
    <name type="scientific">Brachybacterium massiliense</name>
    <dbReference type="NCBI Taxonomy" id="1755098"/>
    <lineage>
        <taxon>Bacteria</taxon>
        <taxon>Bacillati</taxon>
        <taxon>Actinomycetota</taxon>
        <taxon>Actinomycetes</taxon>
        <taxon>Micrococcales</taxon>
        <taxon>Dermabacteraceae</taxon>
        <taxon>Brachybacterium</taxon>
    </lineage>
</organism>
<evidence type="ECO:0000313" key="5">
    <source>
        <dbReference type="Proteomes" id="UP000742460"/>
    </source>
</evidence>
<keyword evidence="1" id="KW-0963">Cytoplasm</keyword>
<dbReference type="PANTHER" id="PTHR43555:SF1">
    <property type="entry name" value="PHOSPHORIBOSYLFORMYLGLYCINAMIDINE SYNTHASE SUBUNIT PURL"/>
    <property type="match status" value="1"/>
</dbReference>
<feature type="domain" description="PurM-like N-terminal" evidence="2">
    <location>
        <begin position="1"/>
        <end position="74"/>
    </location>
</feature>
<reference evidence="4" key="2">
    <citation type="submission" date="2021-09" db="EMBL/GenBank/DDBJ databases">
        <authorList>
            <person name="Gilroy R."/>
        </authorList>
    </citation>
    <scope>NUCLEOTIDE SEQUENCE</scope>
    <source>
        <strain evidence="4">ChiGjej5B5-22894</strain>
    </source>
</reference>
<dbReference type="Gene3D" id="3.90.650.10">
    <property type="entry name" value="PurM-like C-terminal domain"/>
    <property type="match status" value="1"/>
</dbReference>
<reference evidence="4" key="1">
    <citation type="journal article" date="2021" name="PeerJ">
        <title>Extensive microbial diversity within the chicken gut microbiome revealed by metagenomics and culture.</title>
        <authorList>
            <person name="Gilroy R."/>
            <person name="Ravi A."/>
            <person name="Getino M."/>
            <person name="Pursley I."/>
            <person name="Horton D.L."/>
            <person name="Alikhan N.F."/>
            <person name="Baker D."/>
            <person name="Gharbi K."/>
            <person name="Hall N."/>
            <person name="Watson M."/>
            <person name="Adriaenssens E.M."/>
            <person name="Foster-Nyarko E."/>
            <person name="Jarju S."/>
            <person name="Secka A."/>
            <person name="Antonio M."/>
            <person name="Oren A."/>
            <person name="Chaudhuri R.R."/>
            <person name="La Ragione R."/>
            <person name="Hildebrand F."/>
            <person name="Pallen M.J."/>
        </authorList>
    </citation>
    <scope>NUCLEOTIDE SEQUENCE</scope>
    <source>
        <strain evidence="4">ChiGjej5B5-22894</strain>
    </source>
</reference>
<dbReference type="SUPFAM" id="SSF55326">
    <property type="entry name" value="PurM N-terminal domain-like"/>
    <property type="match status" value="1"/>
</dbReference>
<dbReference type="InterPro" id="IPR036921">
    <property type="entry name" value="PurM-like_N_sf"/>
</dbReference>
<dbReference type="EMBL" id="DYUE01000156">
    <property type="protein sequence ID" value="HJG91415.1"/>
    <property type="molecule type" value="Genomic_DNA"/>
</dbReference>